<dbReference type="HOGENOM" id="CLU_013985_3_2_6"/>
<dbReference type="Gene3D" id="3.40.630.30">
    <property type="match status" value="1"/>
</dbReference>
<reference evidence="2 3" key="1">
    <citation type="journal article" date="2009" name="Infect. Immun.">
        <title>Comparative genomics reveal extensive transposon-mediated genomic plasticity and diversity among potential effector proteins within the genus Coxiella.</title>
        <authorList>
            <person name="Beare P.A."/>
            <person name="Unsworth N."/>
            <person name="Andoh M."/>
            <person name="Voth D.E."/>
            <person name="Omsland A."/>
            <person name="Gilk S.D."/>
            <person name="Williams K.P."/>
            <person name="Sobral B.W."/>
            <person name="Kupko J.J.III."/>
            <person name="Porcella S.F."/>
            <person name="Samuel J.E."/>
            <person name="Heinzen R.A."/>
        </authorList>
    </citation>
    <scope>NUCLEOTIDE SEQUENCE [LARGE SCALE GENOMIC DNA]</scope>
    <source>
        <strain evidence="2 3">Dugway 5J108-111</strain>
    </source>
</reference>
<organism evidence="2 3">
    <name type="scientific">Coxiella burnetii (strain Dugway 5J108-111)</name>
    <dbReference type="NCBI Taxonomy" id="434922"/>
    <lineage>
        <taxon>Bacteria</taxon>
        <taxon>Pseudomonadati</taxon>
        <taxon>Pseudomonadota</taxon>
        <taxon>Gammaproteobacteria</taxon>
        <taxon>Legionellales</taxon>
        <taxon>Coxiellaceae</taxon>
        <taxon>Coxiella</taxon>
    </lineage>
</organism>
<evidence type="ECO:0000313" key="2">
    <source>
        <dbReference type="EMBL" id="ABS78037.1"/>
    </source>
</evidence>
<dbReference type="Proteomes" id="UP000008555">
    <property type="component" value="Chromosome"/>
</dbReference>
<dbReference type="PANTHER" id="PTHR43415:SF6">
    <property type="entry name" value="SPERMIDINE N(1)-ACETYLTRANSFERASE"/>
    <property type="match status" value="1"/>
</dbReference>
<name>A9KDH3_COXBN</name>
<dbReference type="SMR" id="A9KDH3"/>
<protein>
    <submittedName>
        <fullName evidence="2">Spermidine N1-acetyltransferase</fullName>
        <ecNumber evidence="2">2.3.1.57</ecNumber>
    </submittedName>
</protein>
<dbReference type="GO" id="GO:0004145">
    <property type="term" value="F:diamine N-acetyltransferase activity"/>
    <property type="evidence" value="ECO:0007669"/>
    <property type="project" value="UniProtKB-EC"/>
</dbReference>
<sequence length="170" mass="20076">MLLGKKIRLSALEREDLKFVHELNNNLSIMSYWFEEPYESYRELEDLHIKHIHDQSERRFIIKDLKDNKVGLVELTEIDFIHRRCEFAIIISPGEEGKGYATEATDLTVEYAFSILNLHKIYLLVDEDNPAALHIYRKSGFAEEGKLVDEYYSKGRYRTAIRMYVLKKSL</sequence>
<keyword evidence="2" id="KW-0808">Transferase</keyword>
<dbReference type="PANTHER" id="PTHR43415">
    <property type="entry name" value="SPERMIDINE N(1)-ACETYLTRANSFERASE"/>
    <property type="match status" value="1"/>
</dbReference>
<gene>
    <name evidence="2" type="primary">speG</name>
    <name evidence="2" type="ordered locus">CBUD_0323</name>
</gene>
<dbReference type="SUPFAM" id="SSF55729">
    <property type="entry name" value="Acyl-CoA N-acyltransferases (Nat)"/>
    <property type="match status" value="1"/>
</dbReference>
<dbReference type="KEGG" id="cbd:CBUD_0323"/>
<dbReference type="RefSeq" id="WP_005772212.1">
    <property type="nucleotide sequence ID" value="NC_009727.1"/>
</dbReference>
<proteinExistence type="predicted"/>
<dbReference type="PROSITE" id="PS51186">
    <property type="entry name" value="GNAT"/>
    <property type="match status" value="1"/>
</dbReference>
<dbReference type="EMBL" id="CP000733">
    <property type="protein sequence ID" value="ABS78037.1"/>
    <property type="molecule type" value="Genomic_DNA"/>
</dbReference>
<feature type="domain" description="N-acetyltransferase" evidence="1">
    <location>
        <begin position="7"/>
        <end position="170"/>
    </location>
</feature>
<keyword evidence="2" id="KW-0012">Acyltransferase</keyword>
<dbReference type="Pfam" id="PF13302">
    <property type="entry name" value="Acetyltransf_3"/>
    <property type="match status" value="1"/>
</dbReference>
<dbReference type="InterPro" id="IPR016181">
    <property type="entry name" value="Acyl_CoA_acyltransferase"/>
</dbReference>
<dbReference type="EC" id="2.3.1.57" evidence="2"/>
<dbReference type="NCBIfam" id="NF011709">
    <property type="entry name" value="PRK15130.1"/>
    <property type="match status" value="1"/>
</dbReference>
<evidence type="ECO:0000259" key="1">
    <source>
        <dbReference type="PROSITE" id="PS51186"/>
    </source>
</evidence>
<dbReference type="InterPro" id="IPR000182">
    <property type="entry name" value="GNAT_dom"/>
</dbReference>
<accession>A9KDH3</accession>
<evidence type="ECO:0000313" key="3">
    <source>
        <dbReference type="Proteomes" id="UP000008555"/>
    </source>
</evidence>
<dbReference type="AlphaFoldDB" id="A9KDH3"/>